<name>A0A0B7AZX4_9EUPU</name>
<dbReference type="EMBL" id="HACG01038726">
    <property type="protein sequence ID" value="CEK85591.1"/>
    <property type="molecule type" value="Transcribed_RNA"/>
</dbReference>
<protein>
    <submittedName>
        <fullName evidence="1">Uncharacterized protein</fullName>
    </submittedName>
</protein>
<proteinExistence type="predicted"/>
<reference evidence="1" key="1">
    <citation type="submission" date="2014-12" db="EMBL/GenBank/DDBJ databases">
        <title>Insight into the proteome of Arion vulgaris.</title>
        <authorList>
            <person name="Aradska J."/>
            <person name="Bulat T."/>
            <person name="Smidak R."/>
            <person name="Sarate P."/>
            <person name="Gangsoo J."/>
            <person name="Sialana F."/>
            <person name="Bilban M."/>
            <person name="Lubec G."/>
        </authorList>
    </citation>
    <scope>NUCLEOTIDE SEQUENCE</scope>
    <source>
        <tissue evidence="1">Skin</tissue>
    </source>
</reference>
<sequence>MPVGKQDYRRGKTLLYLGKENEDNPHDAGVALLLTKETTKSLMEWEPVSNRIISARFEYRYQKTYIIMCYAPTNRTEEEEKDYLYSQLQAAVDKAPKHYMPIFIVGT</sequence>
<dbReference type="Gene3D" id="3.60.10.10">
    <property type="entry name" value="Endonuclease/exonuclease/phosphatase"/>
    <property type="match status" value="1"/>
</dbReference>
<evidence type="ECO:0000313" key="1">
    <source>
        <dbReference type="EMBL" id="CEK85591.1"/>
    </source>
</evidence>
<organism evidence="1">
    <name type="scientific">Arion vulgaris</name>
    <dbReference type="NCBI Taxonomy" id="1028688"/>
    <lineage>
        <taxon>Eukaryota</taxon>
        <taxon>Metazoa</taxon>
        <taxon>Spiralia</taxon>
        <taxon>Lophotrochozoa</taxon>
        <taxon>Mollusca</taxon>
        <taxon>Gastropoda</taxon>
        <taxon>Heterobranchia</taxon>
        <taxon>Euthyneura</taxon>
        <taxon>Panpulmonata</taxon>
        <taxon>Eupulmonata</taxon>
        <taxon>Stylommatophora</taxon>
        <taxon>Helicina</taxon>
        <taxon>Arionoidea</taxon>
        <taxon>Arionidae</taxon>
        <taxon>Arion</taxon>
    </lineage>
</organism>
<gene>
    <name evidence="1" type="primary">ORF149040</name>
</gene>
<dbReference type="AlphaFoldDB" id="A0A0B7AZX4"/>
<dbReference type="InterPro" id="IPR036691">
    <property type="entry name" value="Endo/exonu/phosph_ase_sf"/>
</dbReference>
<accession>A0A0B7AZX4</accession>